<dbReference type="SUPFAM" id="SSF51735">
    <property type="entry name" value="NAD(P)-binding Rossmann-fold domains"/>
    <property type="match status" value="1"/>
</dbReference>
<dbReference type="Pfam" id="PF00106">
    <property type="entry name" value="adh_short"/>
    <property type="match status" value="1"/>
</dbReference>
<dbReference type="NCBIfam" id="NF006133">
    <property type="entry name" value="PRK08278.1"/>
    <property type="match status" value="1"/>
</dbReference>
<dbReference type="InterPro" id="IPR051935">
    <property type="entry name" value="HSDL2"/>
</dbReference>
<dbReference type="EMBL" id="JAWDIT010000002">
    <property type="protein sequence ID" value="MDU0345134.1"/>
    <property type="molecule type" value="Genomic_DNA"/>
</dbReference>
<name>A0ABU3SK10_9MICO</name>
<gene>
    <name evidence="1" type="ORF">RWH44_05405</name>
</gene>
<evidence type="ECO:0000313" key="2">
    <source>
        <dbReference type="Proteomes" id="UP001261125"/>
    </source>
</evidence>
<organism evidence="1 2">
    <name type="scientific">Microbacterium phycohabitans</name>
    <dbReference type="NCBI Taxonomy" id="3075993"/>
    <lineage>
        <taxon>Bacteria</taxon>
        <taxon>Bacillati</taxon>
        <taxon>Actinomycetota</taxon>
        <taxon>Actinomycetes</taxon>
        <taxon>Micrococcales</taxon>
        <taxon>Microbacteriaceae</taxon>
        <taxon>Microbacterium</taxon>
    </lineage>
</organism>
<reference evidence="1 2" key="1">
    <citation type="submission" date="2023-09" db="EMBL/GenBank/DDBJ databases">
        <title>Microbacterium fusihabitans sp. nov., Microbacterium phycihabitans sp. nov., and Microbacterium cervinum sp. nov., isolated from dried seaweeds of beach.</title>
        <authorList>
            <person name="Lee S.D."/>
        </authorList>
    </citation>
    <scope>NUCLEOTIDE SEQUENCE [LARGE SCALE GENOMIC DNA]</scope>
    <source>
        <strain evidence="1 2">KSW2-29</strain>
    </source>
</reference>
<comment type="caution">
    <text evidence="1">The sequence shown here is derived from an EMBL/GenBank/DDBJ whole genome shotgun (WGS) entry which is preliminary data.</text>
</comment>
<dbReference type="PANTHER" id="PTHR42808:SF3">
    <property type="entry name" value="HYDROXYSTEROID DEHYDROGENASE-LIKE PROTEIN 2"/>
    <property type="match status" value="1"/>
</dbReference>
<dbReference type="PRINTS" id="PR00081">
    <property type="entry name" value="GDHRDH"/>
</dbReference>
<dbReference type="Gene3D" id="3.40.50.720">
    <property type="entry name" value="NAD(P)-binding Rossmann-like Domain"/>
    <property type="match status" value="1"/>
</dbReference>
<dbReference type="RefSeq" id="WP_316003775.1">
    <property type="nucleotide sequence ID" value="NZ_JAWDIT010000002.1"/>
</dbReference>
<keyword evidence="2" id="KW-1185">Reference proteome</keyword>
<dbReference type="Proteomes" id="UP001261125">
    <property type="component" value="Unassembled WGS sequence"/>
</dbReference>
<evidence type="ECO:0000313" key="1">
    <source>
        <dbReference type="EMBL" id="MDU0345134.1"/>
    </source>
</evidence>
<dbReference type="PANTHER" id="PTHR42808">
    <property type="entry name" value="HYDROXYSTEROID DEHYDROGENASE-LIKE PROTEIN 2"/>
    <property type="match status" value="1"/>
</dbReference>
<dbReference type="InterPro" id="IPR036291">
    <property type="entry name" value="NAD(P)-bd_dom_sf"/>
</dbReference>
<protein>
    <submittedName>
        <fullName evidence="1">NAD(P)-dependent oxidoreductase</fullName>
    </submittedName>
</protein>
<proteinExistence type="predicted"/>
<sequence>MIPTTPPAAAGAAPGASGGAGPLSGKTILMSGGSRGIGLAIALRAARDGANIAMLAKTDTPHPKLEGTVHTAAEAIREAGGRALPIVGDVRDEASITEAVLRTVGEFGGIDIVVNNASVIDLSGSLELATKKYDLMQDVNVRGTFLLSRAALPQLRDAENPHILSLSPPLNVTPKWLGAHTGYSLAKFGMTMATLGLASEFASDGIAANTLWPRTTIATAAVQNVIGGDRLMAVSRTPEIYADAAYEVLTSPSRELTGRTLIVEDVLEAAGVTDFSGYAAVPGTPDAAMYPDIFLDRRGSRAAVTRASRRHRGA</sequence>
<dbReference type="InterPro" id="IPR002347">
    <property type="entry name" value="SDR_fam"/>
</dbReference>
<accession>A0ABU3SK10</accession>